<dbReference type="PANTHER" id="PTHR10678">
    <property type="entry name" value="26S PROTEASOME NON-ATPASE REGULATORY SUBUNIT 11/COP9 SIGNALOSOME COMPLEX SUBUNIT 2"/>
    <property type="match status" value="1"/>
</dbReference>
<evidence type="ECO:0000313" key="3">
    <source>
        <dbReference type="WBParaSite" id="Hba_14008"/>
    </source>
</evidence>
<evidence type="ECO:0000313" key="2">
    <source>
        <dbReference type="Proteomes" id="UP000095283"/>
    </source>
</evidence>
<dbReference type="WBParaSite" id="Hba_14008">
    <property type="protein sequence ID" value="Hba_14008"/>
    <property type="gene ID" value="Hba_14008"/>
</dbReference>
<dbReference type="Pfam" id="PF18503">
    <property type="entry name" value="RPN6_C_helix"/>
    <property type="match status" value="1"/>
</dbReference>
<protein>
    <submittedName>
        <fullName evidence="3">PCI domain-containing protein</fullName>
    </submittedName>
</protein>
<sequence length="108" mass="12452">MDPVVKKHFHSLSERMLEKDLCRLIEPYSFVQIDHIANRIGIDRAKVEKKLSQMILDKKFSGSLHQGDGMLIVYDVIPTDVTYEMALETIHAMGEVVDALYYRASKLR</sequence>
<keyword evidence="2" id="KW-1185">Reference proteome</keyword>
<feature type="domain" description="PCI" evidence="1">
    <location>
        <begin position="1"/>
        <end position="78"/>
    </location>
</feature>
<reference evidence="3" key="1">
    <citation type="submission" date="2016-11" db="UniProtKB">
        <authorList>
            <consortium name="WormBaseParasite"/>
        </authorList>
    </citation>
    <scope>IDENTIFICATION</scope>
</reference>
<dbReference type="InterPro" id="IPR050871">
    <property type="entry name" value="26S_Proteasome/COP9_Components"/>
</dbReference>
<dbReference type="PROSITE" id="PS50250">
    <property type="entry name" value="PCI"/>
    <property type="match status" value="1"/>
</dbReference>
<dbReference type="Pfam" id="PF01399">
    <property type="entry name" value="PCI"/>
    <property type="match status" value="1"/>
</dbReference>
<dbReference type="SMART" id="SM00088">
    <property type="entry name" value="PINT"/>
    <property type="match status" value="1"/>
</dbReference>
<accession>A0A1I7X9E6</accession>
<dbReference type="InterPro" id="IPR040780">
    <property type="entry name" value="Rpn6_C_helix"/>
</dbReference>
<dbReference type="InterPro" id="IPR000717">
    <property type="entry name" value="PCI_dom"/>
</dbReference>
<organism evidence="2 3">
    <name type="scientific">Heterorhabditis bacteriophora</name>
    <name type="common">Entomopathogenic nematode worm</name>
    <dbReference type="NCBI Taxonomy" id="37862"/>
    <lineage>
        <taxon>Eukaryota</taxon>
        <taxon>Metazoa</taxon>
        <taxon>Ecdysozoa</taxon>
        <taxon>Nematoda</taxon>
        <taxon>Chromadorea</taxon>
        <taxon>Rhabditida</taxon>
        <taxon>Rhabditina</taxon>
        <taxon>Rhabditomorpha</taxon>
        <taxon>Strongyloidea</taxon>
        <taxon>Heterorhabditidae</taxon>
        <taxon>Heterorhabditis</taxon>
    </lineage>
</organism>
<dbReference type="SUPFAM" id="SSF46785">
    <property type="entry name" value="Winged helix' DNA-binding domain"/>
    <property type="match status" value="1"/>
</dbReference>
<evidence type="ECO:0000259" key="1">
    <source>
        <dbReference type="PROSITE" id="PS50250"/>
    </source>
</evidence>
<proteinExistence type="predicted"/>
<dbReference type="InterPro" id="IPR036390">
    <property type="entry name" value="WH_DNA-bd_sf"/>
</dbReference>
<dbReference type="Gene3D" id="1.25.40.570">
    <property type="match status" value="1"/>
</dbReference>
<dbReference type="AlphaFoldDB" id="A0A1I7X9E6"/>
<name>A0A1I7X9E6_HETBA</name>
<dbReference type="Proteomes" id="UP000095283">
    <property type="component" value="Unplaced"/>
</dbReference>